<dbReference type="Pfam" id="PF00005">
    <property type="entry name" value="ABC_tran"/>
    <property type="match status" value="1"/>
</dbReference>
<dbReference type="InterPro" id="IPR003439">
    <property type="entry name" value="ABC_transporter-like_ATP-bd"/>
</dbReference>
<dbReference type="CDD" id="cd03257">
    <property type="entry name" value="ABC_NikE_OppD_transporters"/>
    <property type="match status" value="1"/>
</dbReference>
<protein>
    <recommendedName>
        <fullName evidence="14">Nickel import system ATP-binding protein NikD</fullName>
        <ecNumber evidence="13">7.2.2.11</ecNumber>
    </recommendedName>
</protein>
<gene>
    <name evidence="17" type="ORF">KQI82_00245</name>
</gene>
<evidence type="ECO:0000256" key="1">
    <source>
        <dbReference type="ARBA" id="ARBA00004202"/>
    </source>
</evidence>
<evidence type="ECO:0000313" key="17">
    <source>
        <dbReference type="EMBL" id="MBU5625364.1"/>
    </source>
</evidence>
<accession>A0ABS6F4Z5</accession>
<dbReference type="PANTHER" id="PTHR43297">
    <property type="entry name" value="OLIGOPEPTIDE TRANSPORT ATP-BINDING PROTEIN APPD"/>
    <property type="match status" value="1"/>
</dbReference>
<keyword evidence="9" id="KW-0406">Ion transport</keyword>
<keyword evidence="11" id="KW-0472">Membrane</keyword>
<keyword evidence="5" id="KW-0533">Nickel</keyword>
<evidence type="ECO:0000256" key="9">
    <source>
        <dbReference type="ARBA" id="ARBA00023065"/>
    </source>
</evidence>
<comment type="caution">
    <text evidence="17">The sequence shown here is derived from an EMBL/GenBank/DDBJ whole genome shotgun (WGS) entry which is preliminary data.</text>
</comment>
<dbReference type="PROSITE" id="PS50893">
    <property type="entry name" value="ABC_TRANSPORTER_2"/>
    <property type="match status" value="1"/>
</dbReference>
<dbReference type="InterPro" id="IPR003593">
    <property type="entry name" value="AAA+_ATPase"/>
</dbReference>
<evidence type="ECO:0000256" key="6">
    <source>
        <dbReference type="ARBA" id="ARBA00022741"/>
    </source>
</evidence>
<dbReference type="PANTHER" id="PTHR43297:SF13">
    <property type="entry name" value="NICKEL ABC TRANSPORTER, ATP-BINDING PROTEIN"/>
    <property type="match status" value="1"/>
</dbReference>
<evidence type="ECO:0000256" key="2">
    <source>
        <dbReference type="ARBA" id="ARBA00005417"/>
    </source>
</evidence>
<dbReference type="RefSeq" id="WP_216557054.1">
    <property type="nucleotide sequence ID" value="NZ_JAHLQN010000001.1"/>
</dbReference>
<sequence>MAETLLEVKDLSVVYTSEEGIARAVNGITFSIDRRQTLGFVGETGAGKTTTGLSIMRLLPEKAGQVEKGQVFYRGEDLLRLPESAMRELRGSRIAMIFQDPISVLNPVMTIERQIKEVLEAHDDHSGTNMEQRVDNLLKLVGIQPDRKKDYPHQFSGGMKQRIVIAMALACDPELLIADEPTTALDVTIQAQVLDLVEELKERLGTSMMIITHDLGIVAQVCDTVAVVYAGEIVEQGTVRDIFEGRRHHPYTEGLFGAIPDIKSEARRLSPIEGAMPDPLDLPTGCKFHPRCRYCTERCKTVHPPVCRVGTHEIACHRFKEE</sequence>
<evidence type="ECO:0000313" key="18">
    <source>
        <dbReference type="Proteomes" id="UP000787672"/>
    </source>
</evidence>
<dbReference type="EC" id="7.2.2.11" evidence="13"/>
<proteinExistence type="inferred from homology"/>
<evidence type="ECO:0000256" key="10">
    <source>
        <dbReference type="ARBA" id="ARBA00023112"/>
    </source>
</evidence>
<dbReference type="EMBL" id="JAHLQN010000001">
    <property type="protein sequence ID" value="MBU5625364.1"/>
    <property type="molecule type" value="Genomic_DNA"/>
</dbReference>
<evidence type="ECO:0000256" key="3">
    <source>
        <dbReference type="ARBA" id="ARBA00022448"/>
    </source>
</evidence>
<dbReference type="GO" id="GO:0005524">
    <property type="term" value="F:ATP binding"/>
    <property type="evidence" value="ECO:0007669"/>
    <property type="project" value="UniProtKB-KW"/>
</dbReference>
<keyword evidence="10" id="KW-0921">Nickel transport</keyword>
<keyword evidence="8" id="KW-1278">Translocase</keyword>
<keyword evidence="4" id="KW-1003">Cell membrane</keyword>
<dbReference type="InterPro" id="IPR013563">
    <property type="entry name" value="Oligopep_ABC_C"/>
</dbReference>
<dbReference type="InterPro" id="IPR017871">
    <property type="entry name" value="ABC_transporter-like_CS"/>
</dbReference>
<comment type="subcellular location">
    <subcellularLocation>
        <location evidence="1">Cell membrane</location>
        <topology evidence="1">Peripheral membrane protein</topology>
    </subcellularLocation>
</comment>
<feature type="domain" description="ABC transporter" evidence="16">
    <location>
        <begin position="6"/>
        <end position="255"/>
    </location>
</feature>
<organism evidence="17 18">
    <name type="scientific">Dysosmobacter acutus</name>
    <dbReference type="NCBI Taxonomy" id="2841504"/>
    <lineage>
        <taxon>Bacteria</taxon>
        <taxon>Bacillati</taxon>
        <taxon>Bacillota</taxon>
        <taxon>Clostridia</taxon>
        <taxon>Eubacteriales</taxon>
        <taxon>Oscillospiraceae</taxon>
        <taxon>Dysosmobacter</taxon>
    </lineage>
</organism>
<evidence type="ECO:0000256" key="13">
    <source>
        <dbReference type="ARBA" id="ARBA00039098"/>
    </source>
</evidence>
<evidence type="ECO:0000256" key="11">
    <source>
        <dbReference type="ARBA" id="ARBA00023136"/>
    </source>
</evidence>
<dbReference type="NCBIfam" id="TIGR01727">
    <property type="entry name" value="oligo_HPY"/>
    <property type="match status" value="1"/>
</dbReference>
<comment type="catalytic activity">
    <reaction evidence="15">
        <text>Ni(2+)(out) + ATP + H2O = Ni(2+)(in) + ADP + phosphate + H(+)</text>
        <dbReference type="Rhea" id="RHEA:15557"/>
        <dbReference type="ChEBI" id="CHEBI:15377"/>
        <dbReference type="ChEBI" id="CHEBI:15378"/>
        <dbReference type="ChEBI" id="CHEBI:30616"/>
        <dbReference type="ChEBI" id="CHEBI:43474"/>
        <dbReference type="ChEBI" id="CHEBI:49786"/>
        <dbReference type="ChEBI" id="CHEBI:456216"/>
        <dbReference type="EC" id="7.2.2.11"/>
    </reaction>
    <physiologicalReaction direction="left-to-right" evidence="15">
        <dbReference type="Rhea" id="RHEA:15558"/>
    </physiologicalReaction>
</comment>
<evidence type="ECO:0000256" key="7">
    <source>
        <dbReference type="ARBA" id="ARBA00022840"/>
    </source>
</evidence>
<evidence type="ECO:0000259" key="16">
    <source>
        <dbReference type="PROSITE" id="PS50893"/>
    </source>
</evidence>
<reference evidence="17 18" key="1">
    <citation type="submission" date="2021-06" db="EMBL/GenBank/DDBJ databases">
        <authorList>
            <person name="Sun Q."/>
            <person name="Li D."/>
        </authorList>
    </citation>
    <scope>NUCLEOTIDE SEQUENCE [LARGE SCALE GENOMIC DNA]</scope>
    <source>
        <strain evidence="17 18">MSJ-2</strain>
    </source>
</reference>
<evidence type="ECO:0000256" key="8">
    <source>
        <dbReference type="ARBA" id="ARBA00022967"/>
    </source>
</evidence>
<evidence type="ECO:0000256" key="5">
    <source>
        <dbReference type="ARBA" id="ARBA00022596"/>
    </source>
</evidence>
<name>A0ABS6F4Z5_9FIRM</name>
<keyword evidence="7 17" id="KW-0067">ATP-binding</keyword>
<dbReference type="SMART" id="SM00382">
    <property type="entry name" value="AAA"/>
    <property type="match status" value="1"/>
</dbReference>
<comment type="subunit">
    <text evidence="12">The complex is composed of two ATP-binding proteins (NikD and NikE), two transmembrane proteins (NikB and NikC) and a solute-binding protein (NikA).</text>
</comment>
<keyword evidence="18" id="KW-1185">Reference proteome</keyword>
<evidence type="ECO:0000256" key="14">
    <source>
        <dbReference type="ARBA" id="ARBA00044143"/>
    </source>
</evidence>
<keyword evidence="3" id="KW-0813">Transport</keyword>
<evidence type="ECO:0000256" key="4">
    <source>
        <dbReference type="ARBA" id="ARBA00022475"/>
    </source>
</evidence>
<dbReference type="Proteomes" id="UP000787672">
    <property type="component" value="Unassembled WGS sequence"/>
</dbReference>
<evidence type="ECO:0000256" key="15">
    <source>
        <dbReference type="ARBA" id="ARBA00048610"/>
    </source>
</evidence>
<dbReference type="InterPro" id="IPR050388">
    <property type="entry name" value="ABC_Ni/Peptide_Import"/>
</dbReference>
<dbReference type="Pfam" id="PF08352">
    <property type="entry name" value="oligo_HPY"/>
    <property type="match status" value="1"/>
</dbReference>
<dbReference type="PROSITE" id="PS00211">
    <property type="entry name" value="ABC_TRANSPORTER_1"/>
    <property type="match status" value="1"/>
</dbReference>
<keyword evidence="6" id="KW-0547">Nucleotide-binding</keyword>
<evidence type="ECO:0000256" key="12">
    <source>
        <dbReference type="ARBA" id="ARBA00038669"/>
    </source>
</evidence>
<comment type="similarity">
    <text evidence="2">Belongs to the ABC transporter superfamily.</text>
</comment>